<accession>A0A182R3I7</accession>
<protein>
    <submittedName>
        <fullName evidence="1">Uncharacterized protein</fullName>
    </submittedName>
</protein>
<evidence type="ECO:0000313" key="1">
    <source>
        <dbReference type="EnsemblMetazoa" id="AFUN000728-PA"/>
    </source>
</evidence>
<organism evidence="1">
    <name type="scientific">Anopheles funestus</name>
    <name type="common">African malaria mosquito</name>
    <dbReference type="NCBI Taxonomy" id="62324"/>
    <lineage>
        <taxon>Eukaryota</taxon>
        <taxon>Metazoa</taxon>
        <taxon>Ecdysozoa</taxon>
        <taxon>Arthropoda</taxon>
        <taxon>Hexapoda</taxon>
        <taxon>Insecta</taxon>
        <taxon>Pterygota</taxon>
        <taxon>Neoptera</taxon>
        <taxon>Endopterygota</taxon>
        <taxon>Diptera</taxon>
        <taxon>Nematocera</taxon>
        <taxon>Culicoidea</taxon>
        <taxon>Culicidae</taxon>
        <taxon>Anophelinae</taxon>
        <taxon>Anopheles</taxon>
    </lineage>
</organism>
<dbReference type="VEuPathDB" id="VectorBase:AFUN000728"/>
<dbReference type="EnsemblMetazoa" id="AFUN000728-RA">
    <property type="protein sequence ID" value="AFUN000728-PA"/>
    <property type="gene ID" value="AFUN000728"/>
</dbReference>
<dbReference type="VEuPathDB" id="VectorBase:AFUN2_004496"/>
<dbReference type="AlphaFoldDB" id="A0A182R3I7"/>
<name>A0A182R3I7_ANOFN</name>
<proteinExistence type="predicted"/>
<reference evidence="1" key="1">
    <citation type="submission" date="2020-05" db="UniProtKB">
        <authorList>
            <consortium name="EnsemblMetazoa"/>
        </authorList>
    </citation>
    <scope>IDENTIFICATION</scope>
    <source>
        <strain evidence="1">FUMOZ</strain>
    </source>
</reference>
<sequence>MSDSTGSADKIKQPSEDVVDFEEILPVHRVFSESKLLDASVEVIDLTEDAFVHEFKCFLNTLDDRRQDVDARKAGTKAKGKNAKRTLCVPGLFLPNVRIHQDSFICELFRMNFINTMVYGTLTAETIKDNVTIYQLDDGTAQIDVYYRPSNNKMLEYLNKLSYCEETLRNKPSPLNEESVPACAELRSHLMLLISLAKAQCQKHLGPLKLRTKCFAVGRPFIGFGGKMCVSARLMLPDTEIGSSCELFWKSYLLSVYEPLLEKVNTG</sequence>